<keyword evidence="3" id="KW-0378">Hydrolase</keyword>
<dbReference type="GO" id="GO:0003677">
    <property type="term" value="F:DNA binding"/>
    <property type="evidence" value="ECO:0007669"/>
    <property type="project" value="InterPro"/>
</dbReference>
<keyword evidence="5" id="KW-1185">Reference proteome</keyword>
<evidence type="ECO:0000313" key="5">
    <source>
        <dbReference type="Proteomes" id="UP000295711"/>
    </source>
</evidence>
<dbReference type="EMBL" id="SLXA01000019">
    <property type="protein sequence ID" value="TCO82155.1"/>
    <property type="molecule type" value="Genomic_DNA"/>
</dbReference>
<keyword evidence="3" id="KW-0540">Nuclease</keyword>
<dbReference type="GO" id="GO:0016075">
    <property type="term" value="P:rRNA catabolic process"/>
    <property type="evidence" value="ECO:0007669"/>
    <property type="project" value="TreeGrafter"/>
</dbReference>
<dbReference type="Gene3D" id="2.30.30.110">
    <property type="match status" value="1"/>
</dbReference>
<gene>
    <name evidence="4" type="ORF">EV212_11928</name>
</gene>
<proteinExistence type="inferred from homology"/>
<dbReference type="SUPFAM" id="SSF50118">
    <property type="entry name" value="Cell growth inhibitor/plasmid maintenance toxic component"/>
    <property type="match status" value="1"/>
</dbReference>
<evidence type="ECO:0000256" key="1">
    <source>
        <dbReference type="ARBA" id="ARBA00007521"/>
    </source>
</evidence>
<dbReference type="InterPro" id="IPR003477">
    <property type="entry name" value="PemK-like"/>
</dbReference>
<dbReference type="PANTHER" id="PTHR33988:SF2">
    <property type="entry name" value="ENDORIBONUCLEASE MAZF"/>
    <property type="match status" value="1"/>
</dbReference>
<dbReference type="InterPro" id="IPR011067">
    <property type="entry name" value="Plasmid_toxin/cell-grow_inhib"/>
</dbReference>
<dbReference type="GO" id="GO:0016787">
    <property type="term" value="F:hydrolase activity"/>
    <property type="evidence" value="ECO:0007669"/>
    <property type="project" value="UniProtKB-KW"/>
</dbReference>
<dbReference type="Pfam" id="PF02452">
    <property type="entry name" value="PemK_toxin"/>
    <property type="match status" value="1"/>
</dbReference>
<dbReference type="OrthoDB" id="9808744at2"/>
<dbReference type="RefSeq" id="WP_132094149.1">
    <property type="nucleotide sequence ID" value="NZ_JANKAQ010000018.1"/>
</dbReference>
<dbReference type="PANTHER" id="PTHR33988">
    <property type="entry name" value="ENDORIBONUCLEASE MAZF-RELATED"/>
    <property type="match status" value="1"/>
</dbReference>
<dbReference type="Proteomes" id="UP000295711">
    <property type="component" value="Unassembled WGS sequence"/>
</dbReference>
<evidence type="ECO:0000313" key="4">
    <source>
        <dbReference type="EMBL" id="TCO82155.1"/>
    </source>
</evidence>
<dbReference type="PIRSF" id="PIRSF033490">
    <property type="entry name" value="MazF"/>
    <property type="match status" value="1"/>
</dbReference>
<dbReference type="AlphaFoldDB" id="A0A4R2LCP2"/>
<protein>
    <recommendedName>
        <fullName evidence="3">mRNA interferase</fullName>
        <ecNumber evidence="3">3.1.-.-</ecNumber>
    </recommendedName>
</protein>
<keyword evidence="2" id="KW-1277">Toxin-antitoxin system</keyword>
<accession>A0A4R2LCP2</accession>
<evidence type="ECO:0000256" key="2">
    <source>
        <dbReference type="ARBA" id="ARBA00022649"/>
    </source>
</evidence>
<comment type="caution">
    <text evidence="4">The sequence shown here is derived from an EMBL/GenBank/DDBJ whole genome shotgun (WGS) entry which is preliminary data.</text>
</comment>
<name>A0A4R2LCP2_9FIRM</name>
<evidence type="ECO:0000256" key="3">
    <source>
        <dbReference type="PIRNR" id="PIRNR033490"/>
    </source>
</evidence>
<keyword evidence="3" id="KW-0255">Endonuclease</keyword>
<comment type="function">
    <text evidence="3">Toxic component of a type II toxin-antitoxin (TA) system.</text>
</comment>
<reference evidence="4 5" key="1">
    <citation type="submission" date="2019-03" db="EMBL/GenBank/DDBJ databases">
        <title>Genomic Encyclopedia of Type Strains, Phase IV (KMG-IV): sequencing the most valuable type-strain genomes for metagenomic binning, comparative biology and taxonomic classification.</title>
        <authorList>
            <person name="Goeker M."/>
        </authorList>
    </citation>
    <scope>NUCLEOTIDE SEQUENCE [LARGE SCALE GENOMIC DNA]</scope>
    <source>
        <strain evidence="4 5">DSM 28559</strain>
    </source>
</reference>
<dbReference type="GO" id="GO:0006402">
    <property type="term" value="P:mRNA catabolic process"/>
    <property type="evidence" value="ECO:0007669"/>
    <property type="project" value="TreeGrafter"/>
</dbReference>
<dbReference type="GO" id="GO:0004521">
    <property type="term" value="F:RNA endonuclease activity"/>
    <property type="evidence" value="ECO:0007669"/>
    <property type="project" value="TreeGrafter"/>
</dbReference>
<dbReference type="EC" id="3.1.-.-" evidence="3"/>
<comment type="similarity">
    <text evidence="1 3">Belongs to the PemK/MazF family.</text>
</comment>
<organism evidence="4 5">
    <name type="scientific">Frisingicoccus caecimuris</name>
    <dbReference type="NCBI Taxonomy" id="1796636"/>
    <lineage>
        <taxon>Bacteria</taxon>
        <taxon>Bacillati</taxon>
        <taxon>Bacillota</taxon>
        <taxon>Clostridia</taxon>
        <taxon>Lachnospirales</taxon>
        <taxon>Lachnospiraceae</taxon>
        <taxon>Frisingicoccus</taxon>
    </lineage>
</organism>
<sequence length="127" mass="14320">MKIERGDILMVNLGQVPGTSLQSGIRPVVVVSNNKANTYSPVVTVVPFTSRVYKKRYLPTHVFINRYEMVGLRRHGLVLAEQITSIDVQSIIQKCGHVSSDAMRRITRAVEIQTGVYEEGDYDSRRI</sequence>